<evidence type="ECO:0000256" key="1">
    <source>
        <dbReference type="SAM" id="MobiDB-lite"/>
    </source>
</evidence>
<protein>
    <submittedName>
        <fullName evidence="2">Uncharacterized protein</fullName>
    </submittedName>
</protein>
<feature type="compositionally biased region" description="Low complexity" evidence="1">
    <location>
        <begin position="235"/>
        <end position="250"/>
    </location>
</feature>
<sequence>MTAGSSGGLRRHASAFNLRDPRNKPLPPAPVVDGGPAPRPANATATDPFPTLSLAHDLILPLLPARDGGGTTSTVLHHTGSRPRSRSDPRPFSTYMIAQDMLHQESTQHPVLALPQLAPRLSGGSVPAHNPRAPSPPDHSTTATLIRLPPARLPSVRRADRPNTPASLSSRTSLQRSQSAMLHLPRVAPRADPVVRRASPVVEPRAVVPLHLAHLARTEPRSRPRRDNSVRLHGPATAPRPTLALPQLAGPAPPPSAPLARPAEPDQLASESVDDDDASGFYDTASVTRIVRSALRDPAPPYRDPAAPYLPDLDPQTGRPLTTAALTLTPELTQAVLALMQGDYIPSLRAAPGSSSTA</sequence>
<feature type="compositionally biased region" description="Low complexity" evidence="1">
    <location>
        <begin position="304"/>
        <end position="316"/>
    </location>
</feature>
<dbReference type="VEuPathDB" id="FungiDB:AMAG_19165"/>
<feature type="compositionally biased region" description="Basic and acidic residues" evidence="1">
    <location>
        <begin position="216"/>
        <end position="230"/>
    </location>
</feature>
<dbReference type="AlphaFoldDB" id="A0A0L0SQ61"/>
<feature type="region of interest" description="Disordered" evidence="1">
    <location>
        <begin position="213"/>
        <end position="281"/>
    </location>
</feature>
<keyword evidence="3" id="KW-1185">Reference proteome</keyword>
<evidence type="ECO:0000313" key="3">
    <source>
        <dbReference type="Proteomes" id="UP000054350"/>
    </source>
</evidence>
<evidence type="ECO:0000313" key="2">
    <source>
        <dbReference type="EMBL" id="KNE64475.1"/>
    </source>
</evidence>
<feature type="region of interest" description="Disordered" evidence="1">
    <location>
        <begin position="1"/>
        <end position="49"/>
    </location>
</feature>
<proteinExistence type="predicted"/>
<gene>
    <name evidence="2" type="ORF">AMAG_19165</name>
</gene>
<reference evidence="3" key="2">
    <citation type="submission" date="2009-11" db="EMBL/GenBank/DDBJ databases">
        <title>The Genome Sequence of Allomyces macrogynus strain ATCC 38327.</title>
        <authorList>
            <consortium name="The Broad Institute Genome Sequencing Platform"/>
            <person name="Russ C."/>
            <person name="Cuomo C."/>
            <person name="Shea T."/>
            <person name="Young S.K."/>
            <person name="Zeng Q."/>
            <person name="Koehrsen M."/>
            <person name="Haas B."/>
            <person name="Borodovsky M."/>
            <person name="Guigo R."/>
            <person name="Alvarado L."/>
            <person name="Berlin A."/>
            <person name="Borenstein D."/>
            <person name="Chen Z."/>
            <person name="Engels R."/>
            <person name="Freedman E."/>
            <person name="Gellesch M."/>
            <person name="Goldberg J."/>
            <person name="Griggs A."/>
            <person name="Gujja S."/>
            <person name="Heiman D."/>
            <person name="Hepburn T."/>
            <person name="Howarth C."/>
            <person name="Jen D."/>
            <person name="Larson L."/>
            <person name="Lewis B."/>
            <person name="Mehta T."/>
            <person name="Park D."/>
            <person name="Pearson M."/>
            <person name="Roberts A."/>
            <person name="Saif S."/>
            <person name="Shenoy N."/>
            <person name="Sisk P."/>
            <person name="Stolte C."/>
            <person name="Sykes S."/>
            <person name="Walk T."/>
            <person name="White J."/>
            <person name="Yandava C."/>
            <person name="Burger G."/>
            <person name="Gray M.W."/>
            <person name="Holland P.W.H."/>
            <person name="King N."/>
            <person name="Lang F.B.F."/>
            <person name="Roger A.J."/>
            <person name="Ruiz-Trillo I."/>
            <person name="Lander E."/>
            <person name="Nusbaum C."/>
        </authorList>
    </citation>
    <scope>NUCLEOTIDE SEQUENCE [LARGE SCALE GENOMIC DNA]</scope>
    <source>
        <strain evidence="3">ATCC 38327</strain>
    </source>
</reference>
<feature type="compositionally biased region" description="Low complexity" evidence="1">
    <location>
        <begin position="166"/>
        <end position="185"/>
    </location>
</feature>
<dbReference type="EMBL" id="GG745344">
    <property type="protein sequence ID" value="KNE64475.1"/>
    <property type="molecule type" value="Genomic_DNA"/>
</dbReference>
<organism evidence="2 3">
    <name type="scientific">Allomyces macrogynus (strain ATCC 38327)</name>
    <name type="common">Allomyces javanicus var. macrogynus</name>
    <dbReference type="NCBI Taxonomy" id="578462"/>
    <lineage>
        <taxon>Eukaryota</taxon>
        <taxon>Fungi</taxon>
        <taxon>Fungi incertae sedis</taxon>
        <taxon>Blastocladiomycota</taxon>
        <taxon>Blastocladiomycetes</taxon>
        <taxon>Blastocladiales</taxon>
        <taxon>Blastocladiaceae</taxon>
        <taxon>Allomyces</taxon>
    </lineage>
</organism>
<feature type="region of interest" description="Disordered" evidence="1">
    <location>
        <begin position="65"/>
        <end position="92"/>
    </location>
</feature>
<feature type="region of interest" description="Disordered" evidence="1">
    <location>
        <begin position="297"/>
        <end position="316"/>
    </location>
</feature>
<name>A0A0L0SQ61_ALLM3</name>
<reference evidence="2 3" key="1">
    <citation type="submission" date="2009-11" db="EMBL/GenBank/DDBJ databases">
        <title>Annotation of Allomyces macrogynus ATCC 38327.</title>
        <authorList>
            <consortium name="The Broad Institute Genome Sequencing Platform"/>
            <person name="Russ C."/>
            <person name="Cuomo C."/>
            <person name="Burger G."/>
            <person name="Gray M.W."/>
            <person name="Holland P.W.H."/>
            <person name="King N."/>
            <person name="Lang F.B.F."/>
            <person name="Roger A.J."/>
            <person name="Ruiz-Trillo I."/>
            <person name="Young S.K."/>
            <person name="Zeng Q."/>
            <person name="Gargeya S."/>
            <person name="Fitzgerald M."/>
            <person name="Haas B."/>
            <person name="Abouelleil A."/>
            <person name="Alvarado L."/>
            <person name="Arachchi H.M."/>
            <person name="Berlin A."/>
            <person name="Chapman S.B."/>
            <person name="Gearin G."/>
            <person name="Goldberg J."/>
            <person name="Griggs A."/>
            <person name="Gujja S."/>
            <person name="Hansen M."/>
            <person name="Heiman D."/>
            <person name="Howarth C."/>
            <person name="Larimer J."/>
            <person name="Lui A."/>
            <person name="MacDonald P.J.P."/>
            <person name="McCowen C."/>
            <person name="Montmayeur A."/>
            <person name="Murphy C."/>
            <person name="Neiman D."/>
            <person name="Pearson M."/>
            <person name="Priest M."/>
            <person name="Roberts A."/>
            <person name="Saif S."/>
            <person name="Shea T."/>
            <person name="Sisk P."/>
            <person name="Stolte C."/>
            <person name="Sykes S."/>
            <person name="Wortman J."/>
            <person name="Nusbaum C."/>
            <person name="Birren B."/>
        </authorList>
    </citation>
    <scope>NUCLEOTIDE SEQUENCE [LARGE SCALE GENOMIC DNA]</scope>
    <source>
        <strain evidence="2 3">ATCC 38327</strain>
    </source>
</reference>
<dbReference type="Proteomes" id="UP000054350">
    <property type="component" value="Unassembled WGS sequence"/>
</dbReference>
<accession>A0A0L0SQ61</accession>
<feature type="region of interest" description="Disordered" evidence="1">
    <location>
        <begin position="119"/>
        <end position="185"/>
    </location>
</feature>